<dbReference type="InterPro" id="IPR011990">
    <property type="entry name" value="TPR-like_helical_dom_sf"/>
</dbReference>
<name>A0A3M6PXH9_9BURK</name>
<dbReference type="Proteomes" id="UP000267521">
    <property type="component" value="Unassembled WGS sequence"/>
</dbReference>
<comment type="similarity">
    <text evidence="2">Belongs to the CpoB family.</text>
</comment>
<gene>
    <name evidence="5" type="primary">ybgF</name>
    <name evidence="2" type="synonym">cpoB</name>
    <name evidence="5" type="ORF">EBQ26_10845</name>
</gene>
<reference evidence="5 6" key="1">
    <citation type="submission" date="2018-10" db="EMBL/GenBank/DDBJ databases">
        <title>Comamonadaceae CDC group NO-1 genome sequencing and assembly.</title>
        <authorList>
            <person name="Bernier A.-M."/>
            <person name="Bernard K."/>
        </authorList>
    </citation>
    <scope>NUCLEOTIDE SEQUENCE [LARGE SCALE GENOMIC DNA]</scope>
    <source>
        <strain evidence="5 6">NML970147</strain>
    </source>
</reference>
<dbReference type="GO" id="GO:0030288">
    <property type="term" value="C:outer membrane-bounded periplasmic space"/>
    <property type="evidence" value="ECO:0007669"/>
    <property type="project" value="UniProtKB-UniRule"/>
</dbReference>
<dbReference type="SUPFAM" id="SSF48452">
    <property type="entry name" value="TPR-like"/>
    <property type="match status" value="1"/>
</dbReference>
<evidence type="ECO:0000256" key="1">
    <source>
        <dbReference type="ARBA" id="ARBA00022729"/>
    </source>
</evidence>
<dbReference type="GO" id="GO:0043093">
    <property type="term" value="P:FtsZ-dependent cytokinesis"/>
    <property type="evidence" value="ECO:0007669"/>
    <property type="project" value="UniProtKB-UniRule"/>
</dbReference>
<accession>A0A3M6PXH9</accession>
<keyword evidence="2" id="KW-0132">Cell division</keyword>
<dbReference type="InterPro" id="IPR014162">
    <property type="entry name" value="CpoB_C"/>
</dbReference>
<evidence type="ECO:0000313" key="6">
    <source>
        <dbReference type="Proteomes" id="UP000267521"/>
    </source>
</evidence>
<evidence type="ECO:0000256" key="3">
    <source>
        <dbReference type="PROSITE-ProRule" id="PRU00339"/>
    </source>
</evidence>
<evidence type="ECO:0000256" key="2">
    <source>
        <dbReference type="HAMAP-Rule" id="MF_02066"/>
    </source>
</evidence>
<dbReference type="AlphaFoldDB" id="A0A3M6PXH9"/>
<dbReference type="InterPro" id="IPR034706">
    <property type="entry name" value="CpoB"/>
</dbReference>
<dbReference type="InterPro" id="IPR039565">
    <property type="entry name" value="BamD-like"/>
</dbReference>
<keyword evidence="3" id="KW-0802">TPR repeat</keyword>
<keyword evidence="2" id="KW-0175">Coiled coil</keyword>
<evidence type="ECO:0000259" key="4">
    <source>
        <dbReference type="Pfam" id="PF13525"/>
    </source>
</evidence>
<sequence precursor="true">MAMKRFAAPSLGAIAAAAALLLPGAAHALFEDGDARRAILDLRAQVEQLHKADQGAIAEIQQVRSILMELQGQIGVLRNEVASLRGQNEELQQNLRRAESRLQAFEAQPAQGGDAASAAAQPAEQQAFEAALEHLRKGQYQGARDAFRQFLAQYPDSSYAPSAQFWLGNSLYATREYYRAIETFNAMLKQAPQHAQAPDAALAIAKSQIELKNVAGARQTLQNLVKVYPNSSAAKEARESLTRLK</sequence>
<comment type="caution">
    <text evidence="5">The sequence shown here is derived from an EMBL/GenBank/DDBJ whole genome shotgun (WGS) entry which is preliminary data.</text>
</comment>
<dbReference type="Gene3D" id="1.25.40.10">
    <property type="entry name" value="Tetratricopeptide repeat domain"/>
    <property type="match status" value="1"/>
</dbReference>
<dbReference type="InterPro" id="IPR019734">
    <property type="entry name" value="TPR_rpt"/>
</dbReference>
<feature type="repeat" description="TPR" evidence="3">
    <location>
        <begin position="161"/>
        <end position="194"/>
    </location>
</feature>
<evidence type="ECO:0000313" key="5">
    <source>
        <dbReference type="EMBL" id="RMW95535.1"/>
    </source>
</evidence>
<proteinExistence type="inferred from homology"/>
<feature type="coiled-coil region" evidence="2">
    <location>
        <begin position="67"/>
        <end position="108"/>
    </location>
</feature>
<protein>
    <recommendedName>
        <fullName evidence="2">Cell division coordinator CpoB</fullName>
    </recommendedName>
</protein>
<keyword evidence="1 2" id="KW-0732">Signal</keyword>
<dbReference type="PROSITE" id="PS50005">
    <property type="entry name" value="TPR"/>
    <property type="match status" value="1"/>
</dbReference>
<dbReference type="EMBL" id="RDQM01000015">
    <property type="protein sequence ID" value="RMW95535.1"/>
    <property type="molecule type" value="Genomic_DNA"/>
</dbReference>
<comment type="function">
    <text evidence="2">Mediates coordination of peptidoglycan synthesis and outer membrane constriction during cell division.</text>
</comment>
<comment type="subcellular location">
    <subcellularLocation>
        <location evidence="2">Periplasm</location>
    </subcellularLocation>
</comment>
<feature type="domain" description="Outer membrane lipoprotein BamD-like" evidence="4">
    <location>
        <begin position="124"/>
        <end position="245"/>
    </location>
</feature>
<keyword evidence="2" id="KW-0131">Cell cycle</keyword>
<dbReference type="HAMAP" id="MF_02066">
    <property type="entry name" value="CpoB"/>
    <property type="match status" value="1"/>
</dbReference>
<dbReference type="NCBIfam" id="TIGR02795">
    <property type="entry name" value="tol_pal_ybgF"/>
    <property type="match status" value="1"/>
</dbReference>
<dbReference type="Pfam" id="PF13525">
    <property type="entry name" value="YfiO"/>
    <property type="match status" value="1"/>
</dbReference>
<feature type="chain" id="PRO_5018341788" description="Cell division coordinator CpoB" evidence="2">
    <location>
        <begin position="29"/>
        <end position="245"/>
    </location>
</feature>
<dbReference type="Gene3D" id="6.10.140.920">
    <property type="match status" value="1"/>
</dbReference>
<organism evidence="5 6">
    <name type="scientific">Allofranklinella schreckenbergeri</name>
    <dbReference type="NCBI Taxonomy" id="1076744"/>
    <lineage>
        <taxon>Bacteria</taxon>
        <taxon>Pseudomonadati</taxon>
        <taxon>Pseudomonadota</taxon>
        <taxon>Betaproteobacteria</taxon>
        <taxon>Burkholderiales</taxon>
        <taxon>Comamonadaceae</taxon>
        <taxon>Allofranklinella</taxon>
    </lineage>
</organism>
<keyword evidence="2" id="KW-0574">Periplasm</keyword>
<feature type="signal peptide" evidence="2">
    <location>
        <begin position="1"/>
        <end position="28"/>
    </location>
</feature>